<evidence type="ECO:0000259" key="12">
    <source>
        <dbReference type="PROSITE" id="PS50097"/>
    </source>
</evidence>
<evidence type="ECO:0000313" key="15">
    <source>
        <dbReference type="Proteomes" id="UP001279410"/>
    </source>
</evidence>
<dbReference type="InterPro" id="IPR000210">
    <property type="entry name" value="BTB/POZ_dom"/>
</dbReference>
<accession>A0AAD3N1U9</accession>
<comment type="caution">
    <text evidence="14">The sequence shown here is derived from an EMBL/GenBank/DDBJ whole genome shotgun (WGS) entry which is preliminary data.</text>
</comment>
<dbReference type="SMART" id="SM00355">
    <property type="entry name" value="ZnF_C2H2"/>
    <property type="match status" value="3"/>
</dbReference>
<dbReference type="InterPro" id="IPR011333">
    <property type="entry name" value="SKP1/BTB/POZ_sf"/>
</dbReference>
<keyword evidence="8" id="KW-0804">Transcription</keyword>
<feature type="domain" description="C2H2-type" evidence="13">
    <location>
        <begin position="371"/>
        <end position="398"/>
    </location>
</feature>
<evidence type="ECO:0000256" key="10">
    <source>
        <dbReference type="PROSITE-ProRule" id="PRU00042"/>
    </source>
</evidence>
<comment type="subcellular location">
    <subcellularLocation>
        <location evidence="1">Nucleus</location>
    </subcellularLocation>
</comment>
<evidence type="ECO:0000256" key="8">
    <source>
        <dbReference type="ARBA" id="ARBA00023163"/>
    </source>
</evidence>
<keyword evidence="6" id="KW-0862">Zinc</keyword>
<dbReference type="FunFam" id="3.30.160.60:FF:000553">
    <property type="entry name" value="Zinc finger and BTB domain-containing protein 16"/>
    <property type="match status" value="1"/>
</dbReference>
<comment type="similarity">
    <text evidence="2">Belongs to the krueppel C2H2-type zinc-finger protein family.</text>
</comment>
<reference evidence="14" key="1">
    <citation type="submission" date="2022-08" db="EMBL/GenBank/DDBJ databases">
        <title>Genome sequencing of akame (Lates japonicus).</title>
        <authorList>
            <person name="Hashiguchi Y."/>
            <person name="Takahashi H."/>
        </authorList>
    </citation>
    <scope>NUCLEOTIDE SEQUENCE</scope>
    <source>
        <strain evidence="14">Kochi</strain>
    </source>
</reference>
<keyword evidence="3" id="KW-0479">Metal-binding</keyword>
<dbReference type="GO" id="GO:0000981">
    <property type="term" value="F:DNA-binding transcription factor activity, RNA polymerase II-specific"/>
    <property type="evidence" value="ECO:0007669"/>
    <property type="project" value="TreeGrafter"/>
</dbReference>
<dbReference type="AlphaFoldDB" id="A0AAD3N1U9"/>
<name>A0AAD3N1U9_LATJO</name>
<dbReference type="PROSITE" id="PS00028">
    <property type="entry name" value="ZINC_FINGER_C2H2_1"/>
    <property type="match status" value="2"/>
</dbReference>
<feature type="region of interest" description="Disordered" evidence="11">
    <location>
        <begin position="125"/>
        <end position="227"/>
    </location>
</feature>
<protein>
    <submittedName>
        <fullName evidence="14">Zinc finger and BTB domain-containing protein 16-A</fullName>
    </submittedName>
</protein>
<dbReference type="Pfam" id="PF00651">
    <property type="entry name" value="BTB"/>
    <property type="match status" value="1"/>
</dbReference>
<feature type="domain" description="BTB" evidence="12">
    <location>
        <begin position="26"/>
        <end position="92"/>
    </location>
</feature>
<dbReference type="PANTHER" id="PTHR46105">
    <property type="entry name" value="AGAP004733-PA"/>
    <property type="match status" value="1"/>
</dbReference>
<evidence type="ECO:0000256" key="3">
    <source>
        <dbReference type="ARBA" id="ARBA00022723"/>
    </source>
</evidence>
<evidence type="ECO:0000256" key="5">
    <source>
        <dbReference type="ARBA" id="ARBA00022771"/>
    </source>
</evidence>
<dbReference type="InterPro" id="IPR050457">
    <property type="entry name" value="ZnFinger_BTB_dom_contain"/>
</dbReference>
<organism evidence="14 15">
    <name type="scientific">Lates japonicus</name>
    <name type="common">Japanese lates</name>
    <dbReference type="NCBI Taxonomy" id="270547"/>
    <lineage>
        <taxon>Eukaryota</taxon>
        <taxon>Metazoa</taxon>
        <taxon>Chordata</taxon>
        <taxon>Craniata</taxon>
        <taxon>Vertebrata</taxon>
        <taxon>Euteleostomi</taxon>
        <taxon>Actinopterygii</taxon>
        <taxon>Neopterygii</taxon>
        <taxon>Teleostei</taxon>
        <taxon>Neoteleostei</taxon>
        <taxon>Acanthomorphata</taxon>
        <taxon>Carangaria</taxon>
        <taxon>Carangaria incertae sedis</taxon>
        <taxon>Centropomidae</taxon>
        <taxon>Lates</taxon>
    </lineage>
</organism>
<sequence length="470" mass="52992">MIRINNTQYFHFLQQADALRRSGSLCDAIISVKSHTFRAHRLVLACASRRLAQQLAQGDTDSPAHCTLEYFSPHTFQQVLDYTYTQAVEVSVEDLYLLLKAAQLLEMQPLEDQCRKQLDTLDHRAREEDERGETADVKEEKESTQEMDQKKKNSPVQKKKLQETSSRGVEESDITVTENLSPPDSAKKNSVSPSSRKKPRLSPLSSTPHNRDSVITRPATSSSSFSSPWPFSTNMWNSVSTLRRIAENYSNLIAAHPLQSPNQSSVAYPFSLSTPHMFPLLGPHFQNPVHTSVLGYSGFYPQVPKPSKEQVKDCQHCNTSLLGDPVLRESASKPDNGNGEACTGCRVCGRGDVAQHEPQSNRHDHRGEKPYQCQHCPKKFSLKHQLDTHHRVHTGEKPFECRLCGQRSRDYSAMIKHLRTHGGAAPYQCTVCLEFCSSLVAMQRHVKSHAVQDFPPDWSINSTYLYISHI</sequence>
<keyword evidence="15" id="KW-1185">Reference proteome</keyword>
<evidence type="ECO:0000313" key="14">
    <source>
        <dbReference type="EMBL" id="GLD63531.1"/>
    </source>
</evidence>
<feature type="compositionally biased region" description="Basic and acidic residues" evidence="11">
    <location>
        <begin position="125"/>
        <end position="151"/>
    </location>
</feature>
<evidence type="ECO:0000256" key="9">
    <source>
        <dbReference type="ARBA" id="ARBA00023242"/>
    </source>
</evidence>
<dbReference type="PROSITE" id="PS50097">
    <property type="entry name" value="BTB"/>
    <property type="match status" value="1"/>
</dbReference>
<dbReference type="GO" id="GO:0008270">
    <property type="term" value="F:zinc ion binding"/>
    <property type="evidence" value="ECO:0007669"/>
    <property type="project" value="UniProtKB-KW"/>
</dbReference>
<dbReference type="InterPro" id="IPR036236">
    <property type="entry name" value="Znf_C2H2_sf"/>
</dbReference>
<keyword evidence="9" id="KW-0539">Nucleus</keyword>
<dbReference type="SMART" id="SM00225">
    <property type="entry name" value="BTB"/>
    <property type="match status" value="1"/>
</dbReference>
<dbReference type="GO" id="GO:0000978">
    <property type="term" value="F:RNA polymerase II cis-regulatory region sequence-specific DNA binding"/>
    <property type="evidence" value="ECO:0007669"/>
    <property type="project" value="TreeGrafter"/>
</dbReference>
<evidence type="ECO:0000259" key="13">
    <source>
        <dbReference type="PROSITE" id="PS50157"/>
    </source>
</evidence>
<dbReference type="Gene3D" id="3.30.160.60">
    <property type="entry name" value="Classic Zinc Finger"/>
    <property type="match status" value="2"/>
</dbReference>
<dbReference type="Proteomes" id="UP001279410">
    <property type="component" value="Unassembled WGS sequence"/>
</dbReference>
<dbReference type="SUPFAM" id="SSF57667">
    <property type="entry name" value="beta-beta-alpha zinc fingers"/>
    <property type="match status" value="2"/>
</dbReference>
<evidence type="ECO:0000256" key="4">
    <source>
        <dbReference type="ARBA" id="ARBA00022737"/>
    </source>
</evidence>
<keyword evidence="5 10" id="KW-0863">Zinc-finger</keyword>
<evidence type="ECO:0000256" key="7">
    <source>
        <dbReference type="ARBA" id="ARBA00023015"/>
    </source>
</evidence>
<keyword evidence="4" id="KW-0677">Repeat</keyword>
<proteinExistence type="inferred from homology"/>
<gene>
    <name evidence="14" type="ORF">AKAME5_001514100</name>
</gene>
<dbReference type="PANTHER" id="PTHR46105:SF6">
    <property type="entry name" value="ZINC FINGER AND BTB DOMAIN-CONTAINING PROTEIN 7A"/>
    <property type="match status" value="1"/>
</dbReference>
<keyword evidence="7" id="KW-0805">Transcription regulation</keyword>
<dbReference type="PROSITE" id="PS50157">
    <property type="entry name" value="ZINC_FINGER_C2H2_2"/>
    <property type="match status" value="2"/>
</dbReference>
<dbReference type="FunFam" id="3.30.160.60:FF:002171">
    <property type="entry name" value="Zinc finger and BTB domain-containing protein 16"/>
    <property type="match status" value="1"/>
</dbReference>
<evidence type="ECO:0000256" key="1">
    <source>
        <dbReference type="ARBA" id="ARBA00004123"/>
    </source>
</evidence>
<dbReference type="SUPFAM" id="SSF54695">
    <property type="entry name" value="POZ domain"/>
    <property type="match status" value="1"/>
</dbReference>
<evidence type="ECO:0000256" key="11">
    <source>
        <dbReference type="SAM" id="MobiDB-lite"/>
    </source>
</evidence>
<feature type="domain" description="C2H2-type" evidence="13">
    <location>
        <begin position="399"/>
        <end position="426"/>
    </location>
</feature>
<evidence type="ECO:0000256" key="6">
    <source>
        <dbReference type="ARBA" id="ARBA00022833"/>
    </source>
</evidence>
<dbReference type="Gene3D" id="3.30.710.10">
    <property type="entry name" value="Potassium Channel Kv1.1, Chain A"/>
    <property type="match status" value="1"/>
</dbReference>
<dbReference type="GO" id="GO:0005634">
    <property type="term" value="C:nucleus"/>
    <property type="evidence" value="ECO:0007669"/>
    <property type="project" value="UniProtKB-SubCell"/>
</dbReference>
<evidence type="ECO:0000256" key="2">
    <source>
        <dbReference type="ARBA" id="ARBA00006991"/>
    </source>
</evidence>
<dbReference type="InterPro" id="IPR013087">
    <property type="entry name" value="Znf_C2H2_type"/>
</dbReference>
<dbReference type="EMBL" id="BRZM01000063">
    <property type="protein sequence ID" value="GLD63531.1"/>
    <property type="molecule type" value="Genomic_DNA"/>
</dbReference>